<evidence type="ECO:0000259" key="1">
    <source>
        <dbReference type="Pfam" id="PF13439"/>
    </source>
</evidence>
<dbReference type="Pfam" id="PF13439">
    <property type="entry name" value="Glyco_transf_4"/>
    <property type="match status" value="1"/>
</dbReference>
<dbReference type="Proteomes" id="UP000230790">
    <property type="component" value="Unassembled WGS sequence"/>
</dbReference>
<dbReference type="InterPro" id="IPR050194">
    <property type="entry name" value="Glycosyltransferase_grp1"/>
</dbReference>
<dbReference type="AlphaFoldDB" id="A0A2M8Q8M2"/>
<feature type="domain" description="Glycosyltransferase subfamily 4-like N-terminal" evidence="1">
    <location>
        <begin position="4"/>
        <end position="130"/>
    </location>
</feature>
<evidence type="ECO:0000313" key="2">
    <source>
        <dbReference type="EMBL" id="PJF46146.1"/>
    </source>
</evidence>
<gene>
    <name evidence="2" type="ORF">CUN48_15285</name>
</gene>
<dbReference type="EMBL" id="PGTN01000429">
    <property type="protein sequence ID" value="PJF46146.1"/>
    <property type="molecule type" value="Genomic_DNA"/>
</dbReference>
<organism evidence="2 3">
    <name type="scientific">Candidatus Thermofonsia Clade 3 bacterium</name>
    <dbReference type="NCBI Taxonomy" id="2364212"/>
    <lineage>
        <taxon>Bacteria</taxon>
        <taxon>Bacillati</taxon>
        <taxon>Chloroflexota</taxon>
        <taxon>Candidatus Thermofontia</taxon>
        <taxon>Candidatus Thermofonsia Clade 3</taxon>
    </lineage>
</organism>
<dbReference type="Pfam" id="PF13692">
    <property type="entry name" value="Glyco_trans_1_4"/>
    <property type="match status" value="1"/>
</dbReference>
<name>A0A2M8Q8M2_9CHLR</name>
<dbReference type="GO" id="GO:0016758">
    <property type="term" value="F:hexosyltransferase activity"/>
    <property type="evidence" value="ECO:0007669"/>
    <property type="project" value="TreeGrafter"/>
</dbReference>
<keyword evidence="2" id="KW-0808">Transferase</keyword>
<sequence length="236" mass="26768">KTRIVGLIGVPFPLYPELKLVPPTVNVIEELRAFRADLVHVVNPVSLGYVGLRHARRLKLPLVASYHTDVPGFAVRWGLRFLYRPLVRFFRWMHNAADLNLCPSTVTQRELIAHGYRHVHVWSRGVDGERFHPGRRSLEWRQRLTAGEIDRPLLLYVGRLSPEKRVDWLLPVLDALPDVRLAIVGDGPARPQLERLFAHRRVHFTGYLGGLDLAAAYASSDVFVFPAANETLGNVV</sequence>
<reference evidence="2 3" key="1">
    <citation type="submission" date="2017-11" db="EMBL/GenBank/DDBJ databases">
        <title>Evolution of Phototrophy in the Chloroflexi Phylum Driven by Horizontal Gene Transfer.</title>
        <authorList>
            <person name="Ward L.M."/>
            <person name="Hemp J."/>
            <person name="Shih P.M."/>
            <person name="Mcglynn S.E."/>
            <person name="Fischer W."/>
        </authorList>
    </citation>
    <scope>NUCLEOTIDE SEQUENCE [LARGE SCALE GENOMIC DNA]</scope>
    <source>
        <strain evidence="2">JP3_7</strain>
    </source>
</reference>
<feature type="non-terminal residue" evidence="2">
    <location>
        <position position="1"/>
    </location>
</feature>
<dbReference type="SUPFAM" id="SSF53756">
    <property type="entry name" value="UDP-Glycosyltransferase/glycogen phosphorylase"/>
    <property type="match status" value="1"/>
</dbReference>
<protein>
    <submittedName>
        <fullName evidence="2">Glycosyl transferase</fullName>
    </submittedName>
</protein>
<dbReference type="PANTHER" id="PTHR45947:SF3">
    <property type="entry name" value="SULFOQUINOVOSYL TRANSFERASE SQD2"/>
    <property type="match status" value="1"/>
</dbReference>
<proteinExistence type="predicted"/>
<feature type="non-terminal residue" evidence="2">
    <location>
        <position position="236"/>
    </location>
</feature>
<dbReference type="PANTHER" id="PTHR45947">
    <property type="entry name" value="SULFOQUINOVOSYL TRANSFERASE SQD2"/>
    <property type="match status" value="1"/>
</dbReference>
<dbReference type="Gene3D" id="3.40.50.2000">
    <property type="entry name" value="Glycogen Phosphorylase B"/>
    <property type="match status" value="2"/>
</dbReference>
<dbReference type="InterPro" id="IPR028098">
    <property type="entry name" value="Glyco_trans_4-like_N"/>
</dbReference>
<evidence type="ECO:0000313" key="3">
    <source>
        <dbReference type="Proteomes" id="UP000230790"/>
    </source>
</evidence>
<comment type="caution">
    <text evidence="2">The sequence shown here is derived from an EMBL/GenBank/DDBJ whole genome shotgun (WGS) entry which is preliminary data.</text>
</comment>
<accession>A0A2M8Q8M2</accession>